<keyword evidence="5" id="KW-0689">Ribosomal protein</keyword>
<evidence type="ECO:0000313" key="6">
    <source>
        <dbReference type="Proteomes" id="UP000501891"/>
    </source>
</evidence>
<gene>
    <name evidence="5" type="primary">prmB</name>
    <name evidence="5" type="ORF">HHL28_03115</name>
</gene>
<dbReference type="GO" id="GO:0032259">
    <property type="term" value="P:methylation"/>
    <property type="evidence" value="ECO:0007669"/>
    <property type="project" value="UniProtKB-KW"/>
</dbReference>
<dbReference type="PROSITE" id="PS00092">
    <property type="entry name" value="N6_MTASE"/>
    <property type="match status" value="1"/>
</dbReference>
<dbReference type="PANTHER" id="PTHR47806">
    <property type="entry name" value="50S RIBOSOMAL PROTEIN L3 GLUTAMINE METHYLTRANSFERASE"/>
    <property type="match status" value="1"/>
</dbReference>
<evidence type="ECO:0000256" key="2">
    <source>
        <dbReference type="ARBA" id="ARBA00022679"/>
    </source>
</evidence>
<dbReference type="SUPFAM" id="SSF53335">
    <property type="entry name" value="S-adenosyl-L-methionine-dependent methyltransferases"/>
    <property type="match status" value="1"/>
</dbReference>
<dbReference type="GO" id="GO:0005840">
    <property type="term" value="C:ribosome"/>
    <property type="evidence" value="ECO:0007669"/>
    <property type="project" value="UniProtKB-KW"/>
</dbReference>
<organism evidence="5 6">
    <name type="scientific">Aerophototrophica crusticola</name>
    <dbReference type="NCBI Taxonomy" id="1709002"/>
    <lineage>
        <taxon>Bacteria</taxon>
        <taxon>Pseudomonadati</taxon>
        <taxon>Pseudomonadota</taxon>
        <taxon>Alphaproteobacteria</taxon>
        <taxon>Rhodospirillales</taxon>
        <taxon>Rhodospirillaceae</taxon>
        <taxon>Aerophototrophica</taxon>
    </lineage>
</organism>
<keyword evidence="2 5" id="KW-0808">Transferase</keyword>
<dbReference type="InterPro" id="IPR029063">
    <property type="entry name" value="SAM-dependent_MTases_sf"/>
</dbReference>
<reference evidence="5" key="1">
    <citation type="submission" date="2020-04" db="EMBL/GenBank/DDBJ databases">
        <title>A desert anoxygenic phototrophic bacterium fixes CO2 using RubisCO under aerobic conditions.</title>
        <authorList>
            <person name="Tang K."/>
        </authorList>
    </citation>
    <scope>NUCLEOTIDE SEQUENCE [LARGE SCALE GENOMIC DNA]</scope>
    <source>
        <strain evidence="5">MIMtkB3</strain>
    </source>
</reference>
<dbReference type="AlphaFoldDB" id="A0A858R4E8"/>
<dbReference type="CDD" id="cd02440">
    <property type="entry name" value="AdoMet_MTases"/>
    <property type="match status" value="1"/>
</dbReference>
<dbReference type="Pfam" id="PF05175">
    <property type="entry name" value="MTS"/>
    <property type="match status" value="1"/>
</dbReference>
<dbReference type="PANTHER" id="PTHR47806:SF1">
    <property type="entry name" value="RIBOSOMAL PROTEIN UL3 GLUTAMINE METHYLTRANSFERASE"/>
    <property type="match status" value="1"/>
</dbReference>
<evidence type="ECO:0000313" key="5">
    <source>
        <dbReference type="EMBL" id="QJE72222.1"/>
    </source>
</evidence>
<protein>
    <submittedName>
        <fullName evidence="5">50S ribosomal protein L3 N(5)-glutamine methyltransferase</fullName>
        <ecNumber evidence="5">2.1.1.298</ecNumber>
    </submittedName>
</protein>
<dbReference type="InterPro" id="IPR004556">
    <property type="entry name" value="HemK-like"/>
</dbReference>
<dbReference type="Proteomes" id="UP000501891">
    <property type="component" value="Chromosome"/>
</dbReference>
<sequence length="402" mass="44019">MVSICRYNHVFTCWPSTPGTHPHRCPAASAWVSILVPTRNRLSFIIPSAICSTAFRPIPTGIAAGVTVPCPASPRWRRLLDIPARPPLPGCPPVTDFDPAVAAAELLTVRDFLRYGVSRFNAAGLVHGHGVTTAHDEAAFLVLETLKLPVDRLDPYLDARLTTPERKAVADIIDARVRTRKPAAYLTKRTYIQGVPFYVDERVIVPRSYIGELLFGDLFGGDGFTLVEDPTEVEHVLDLCTGSGCLAILAAQVFPNAKVDAVDLSAEALEVARINVADHGLEDRVTLFQGDLFAPLKGRKYDVIITNPPYVSDESMAELPPEYRHEPAMALAGGGVEGLDIVRKILKQAPKYLTPEGGLLCEFGTGREALDAMYPDGEFLWLETADSFGEVFWLTREQLTEL</sequence>
<evidence type="ECO:0000259" key="4">
    <source>
        <dbReference type="Pfam" id="PF05175"/>
    </source>
</evidence>
<dbReference type="InterPro" id="IPR002052">
    <property type="entry name" value="DNA_methylase_N6_adenine_CS"/>
</dbReference>
<keyword evidence="3" id="KW-0949">S-adenosyl-L-methionine</keyword>
<dbReference type="GO" id="GO:0003676">
    <property type="term" value="F:nucleic acid binding"/>
    <property type="evidence" value="ECO:0007669"/>
    <property type="project" value="InterPro"/>
</dbReference>
<proteinExistence type="predicted"/>
<evidence type="ECO:0000256" key="1">
    <source>
        <dbReference type="ARBA" id="ARBA00022603"/>
    </source>
</evidence>
<dbReference type="GO" id="GO:0036009">
    <property type="term" value="F:protein-glutamine N-methyltransferase activity"/>
    <property type="evidence" value="ECO:0007669"/>
    <property type="project" value="InterPro"/>
</dbReference>
<dbReference type="InterPro" id="IPR007848">
    <property type="entry name" value="Small_mtfrase_dom"/>
</dbReference>
<dbReference type="NCBIfam" id="TIGR00536">
    <property type="entry name" value="hemK_fam"/>
    <property type="match status" value="1"/>
</dbReference>
<dbReference type="NCBIfam" id="TIGR03533">
    <property type="entry name" value="L3_gln_methyl"/>
    <property type="match status" value="1"/>
</dbReference>
<name>A0A858R4E8_9PROT</name>
<dbReference type="EC" id="2.1.1.298" evidence="5"/>
<dbReference type="Gene3D" id="3.40.50.150">
    <property type="entry name" value="Vaccinia Virus protein VP39"/>
    <property type="match status" value="1"/>
</dbReference>
<keyword evidence="1 5" id="KW-0489">Methyltransferase</keyword>
<dbReference type="EMBL" id="CP051775">
    <property type="protein sequence ID" value="QJE72222.1"/>
    <property type="molecule type" value="Genomic_DNA"/>
</dbReference>
<dbReference type="InterPro" id="IPR017127">
    <property type="entry name" value="Ribosome_uL3_MTase"/>
</dbReference>
<accession>A0A858R4E8</accession>
<keyword evidence="6" id="KW-1185">Reference proteome</keyword>
<dbReference type="KEGG" id="acru:HHL28_03115"/>
<dbReference type="GO" id="GO:0005829">
    <property type="term" value="C:cytosol"/>
    <property type="evidence" value="ECO:0007669"/>
    <property type="project" value="TreeGrafter"/>
</dbReference>
<feature type="domain" description="Methyltransferase small" evidence="4">
    <location>
        <begin position="232"/>
        <end position="315"/>
    </location>
</feature>
<keyword evidence="5" id="KW-0687">Ribonucleoprotein</keyword>
<evidence type="ECO:0000256" key="3">
    <source>
        <dbReference type="ARBA" id="ARBA00022691"/>
    </source>
</evidence>